<dbReference type="InterPro" id="IPR036397">
    <property type="entry name" value="RNaseH_sf"/>
</dbReference>
<dbReference type="GO" id="GO:0006508">
    <property type="term" value="P:proteolysis"/>
    <property type="evidence" value="ECO:0007669"/>
    <property type="project" value="UniProtKB-KW"/>
</dbReference>
<keyword evidence="4" id="KW-0548">Nucleotidyltransferase</keyword>
<feature type="region of interest" description="Disordered" evidence="23">
    <location>
        <begin position="993"/>
        <end position="1016"/>
    </location>
</feature>
<dbReference type="GO" id="GO:0075713">
    <property type="term" value="P:establishment of integrated proviral latency"/>
    <property type="evidence" value="ECO:0007669"/>
    <property type="project" value="UniProtKB-KW"/>
</dbReference>
<comment type="catalytic activity">
    <reaction evidence="1">
        <text>3'-end directed exonucleolytic cleavage of viral RNA-DNA hybrid.</text>
        <dbReference type="EC" id="3.1.13.2"/>
    </reaction>
</comment>
<feature type="domain" description="Peptidase A2" evidence="24">
    <location>
        <begin position="78"/>
        <end position="149"/>
    </location>
</feature>
<dbReference type="InterPro" id="IPR001584">
    <property type="entry name" value="Integrase_cat-core"/>
</dbReference>
<keyword evidence="12" id="KW-0229">DNA integration</keyword>
<keyword evidence="14" id="KW-0238">DNA-binding</keyword>
<evidence type="ECO:0000256" key="8">
    <source>
        <dbReference type="ARBA" id="ARBA00022759"/>
    </source>
</evidence>
<evidence type="ECO:0000256" key="18">
    <source>
        <dbReference type="ARBA" id="ARBA00023296"/>
    </source>
</evidence>
<evidence type="ECO:0000256" key="3">
    <source>
        <dbReference type="ARBA" id="ARBA00022679"/>
    </source>
</evidence>
<keyword evidence="16" id="KW-1179">Viral genome integration</keyword>
<dbReference type="InterPro" id="IPR001037">
    <property type="entry name" value="Integrase_C_retrovir"/>
</dbReference>
<organismHost>
    <name type="scientific">Pan troglodytes</name>
    <name type="common">Chimpanzee</name>
    <dbReference type="NCBI Taxonomy" id="9598"/>
</organismHost>
<dbReference type="InterPro" id="IPR017856">
    <property type="entry name" value="Integrase-like_N"/>
</dbReference>
<keyword evidence="11" id="KW-0862">Zinc</keyword>
<keyword evidence="10 22" id="KW-0378">Hydrolase</keyword>
<evidence type="ECO:0000256" key="9">
    <source>
        <dbReference type="ARBA" id="ARBA00022771"/>
    </source>
</evidence>
<dbReference type="PROSITE" id="PS50994">
    <property type="entry name" value="INTEGRASE"/>
    <property type="match status" value="1"/>
</dbReference>
<dbReference type="SUPFAM" id="SSF50122">
    <property type="entry name" value="DNA-binding domain of retroviral integrase"/>
    <property type="match status" value="1"/>
</dbReference>
<keyword evidence="2 22" id="KW-0645">Protease</keyword>
<feature type="domain" description="Integrase-type" evidence="25">
    <location>
        <begin position="722"/>
        <end position="763"/>
    </location>
</feature>
<dbReference type="Proteomes" id="UP000257913">
    <property type="component" value="Segment"/>
</dbReference>
<dbReference type="InterPro" id="IPR001969">
    <property type="entry name" value="Aspartic_peptidase_AS"/>
</dbReference>
<dbReference type="GO" id="GO:0003677">
    <property type="term" value="F:DNA binding"/>
    <property type="evidence" value="ECO:0007669"/>
    <property type="project" value="UniProtKB-KW"/>
</dbReference>
<evidence type="ECO:0000259" key="27">
    <source>
        <dbReference type="PROSITE" id="PS50879"/>
    </source>
</evidence>
<dbReference type="Pfam" id="PF00075">
    <property type="entry name" value="RNase_H"/>
    <property type="match status" value="1"/>
</dbReference>
<evidence type="ECO:0000259" key="29">
    <source>
        <dbReference type="PROSITE" id="PS51027"/>
    </source>
</evidence>
<keyword evidence="9 20" id="KW-0863">Zinc-finger</keyword>
<dbReference type="InterPro" id="IPR036862">
    <property type="entry name" value="Integrase_C_dom_sf_retrovir"/>
</dbReference>
<dbReference type="GO" id="GO:0046718">
    <property type="term" value="P:symbiont entry into host cell"/>
    <property type="evidence" value="ECO:0007669"/>
    <property type="project" value="UniProtKB-KW"/>
</dbReference>
<feature type="domain" description="Integrase-type" evidence="29">
    <location>
        <begin position="942"/>
        <end position="990"/>
    </location>
</feature>
<comment type="catalytic activity">
    <reaction evidence="19">
        <text>Endohydrolysis of RNA in RNA/DNA hybrids. Three different cleavage modes: 1. sequence-specific internal cleavage of RNA. Human immunodeficiency virus type 1 and Moloney murine leukemia virus enzymes prefer to cleave the RNA strand one nucleotide away from the RNA-DNA junction. 2. RNA 5'-end directed cleavage 13-19 nucleotides from the RNA end. 3. DNA 3'-end directed cleavage 15-20 nucleotides away from the primer terminus.</text>
        <dbReference type="EC" id="3.1.26.13"/>
    </reaction>
</comment>
<dbReference type="InterPro" id="IPR010661">
    <property type="entry name" value="RVT_thumb"/>
</dbReference>
<dbReference type="GO" id="GO:0003964">
    <property type="term" value="F:RNA-directed DNA polymerase activity"/>
    <property type="evidence" value="ECO:0007669"/>
    <property type="project" value="UniProtKB-KW"/>
</dbReference>
<evidence type="ECO:0000259" key="26">
    <source>
        <dbReference type="PROSITE" id="PS50878"/>
    </source>
</evidence>
<reference evidence="30 31" key="1">
    <citation type="journal article" date="2002" name="J. Virol.">
        <title>Characterization of a novel simian immunodeficiency virus with a vpu gene from greater spot-nosed monkeys (Cercopithecus nictitans) provides new insights into simian/human immunodeficiency virus phylogeny.</title>
        <authorList>
            <person name="Courgnaud V."/>
            <person name="Salemi M."/>
            <person name="Pourrut X."/>
            <person name="Mpoudi-Ngole E."/>
            <person name="Abela B."/>
            <person name="Auzel P."/>
            <person name="Bibollet-Ruche F."/>
            <person name="Hahn B."/>
            <person name="Vandamme A.M."/>
            <person name="Delaporte E."/>
            <person name="Peeters M."/>
        </authorList>
    </citation>
    <scope>NUCLEOTIDE SEQUENCE [LARGE SCALE GENOMIC DNA]</scope>
</reference>
<keyword evidence="5" id="KW-0540">Nuclease</keyword>
<dbReference type="GO" id="GO:0004523">
    <property type="term" value="F:RNA-DNA hybrid ribonuclease activity"/>
    <property type="evidence" value="ECO:0007669"/>
    <property type="project" value="InterPro"/>
</dbReference>
<dbReference type="Pfam" id="PF00077">
    <property type="entry name" value="RVP"/>
    <property type="match status" value="1"/>
</dbReference>
<dbReference type="InterPro" id="IPR043128">
    <property type="entry name" value="Rev_trsase/Diguanyl_cyclase"/>
</dbReference>
<keyword evidence="7 22" id="KW-0064">Aspartyl protease</keyword>
<dbReference type="InterPro" id="IPR003308">
    <property type="entry name" value="Integrase_Zn-bd_dom_N"/>
</dbReference>
<dbReference type="GO" id="GO:0004190">
    <property type="term" value="F:aspartic-type endopeptidase activity"/>
    <property type="evidence" value="ECO:0007669"/>
    <property type="project" value="UniProtKB-KW"/>
</dbReference>
<dbReference type="PROSITE" id="PS50878">
    <property type="entry name" value="RT_POL"/>
    <property type="match status" value="1"/>
</dbReference>
<dbReference type="Pfam" id="PF06815">
    <property type="entry name" value="RVT_connect"/>
    <property type="match status" value="1"/>
</dbReference>
<dbReference type="InterPro" id="IPR002156">
    <property type="entry name" value="RNaseH_domain"/>
</dbReference>
<feature type="compositionally biased region" description="Basic and acidic residues" evidence="23">
    <location>
        <begin position="1006"/>
        <end position="1016"/>
    </location>
</feature>
<protein>
    <submittedName>
        <fullName evidence="30">Pol protein</fullName>
    </submittedName>
</protein>
<evidence type="ECO:0000259" key="28">
    <source>
        <dbReference type="PROSITE" id="PS50994"/>
    </source>
</evidence>
<name>Q8JAI0_SIV</name>
<dbReference type="GO" id="GO:0015074">
    <property type="term" value="P:DNA integration"/>
    <property type="evidence" value="ECO:0007669"/>
    <property type="project" value="UniProtKB-KW"/>
</dbReference>
<proteinExistence type="inferred from homology"/>
<evidence type="ECO:0000256" key="22">
    <source>
        <dbReference type="RuleBase" id="RU004064"/>
    </source>
</evidence>
<dbReference type="InterPro" id="IPR001995">
    <property type="entry name" value="Peptidase_A2_cat"/>
</dbReference>
<dbReference type="GO" id="GO:0008270">
    <property type="term" value="F:zinc ion binding"/>
    <property type="evidence" value="ECO:0007669"/>
    <property type="project" value="UniProtKB-KW"/>
</dbReference>
<evidence type="ECO:0000256" key="12">
    <source>
        <dbReference type="ARBA" id="ARBA00022908"/>
    </source>
</evidence>
<evidence type="ECO:0000256" key="2">
    <source>
        <dbReference type="ARBA" id="ARBA00022670"/>
    </source>
</evidence>
<dbReference type="PROSITE" id="PS00141">
    <property type="entry name" value="ASP_PROTEASE"/>
    <property type="match status" value="1"/>
</dbReference>
<evidence type="ECO:0000256" key="21">
    <source>
        <dbReference type="PROSITE-ProRule" id="PRU00506"/>
    </source>
</evidence>
<evidence type="ECO:0000256" key="23">
    <source>
        <dbReference type="SAM" id="MobiDB-lite"/>
    </source>
</evidence>
<dbReference type="PROSITE" id="PS50175">
    <property type="entry name" value="ASP_PROT_RETROV"/>
    <property type="match status" value="1"/>
</dbReference>
<dbReference type="SUPFAM" id="SSF46919">
    <property type="entry name" value="N-terminal Zn binding domain of HIV integrase"/>
    <property type="match status" value="1"/>
</dbReference>
<dbReference type="EMBL" id="AF468658">
    <property type="protein sequence ID" value="AAM90222.1"/>
    <property type="molecule type" value="Genomic_DNA"/>
</dbReference>
<feature type="DNA-binding region" description="Integrase-type" evidence="21">
    <location>
        <begin position="942"/>
        <end position="990"/>
    </location>
</feature>
<keyword evidence="3" id="KW-0808">Transferase</keyword>
<dbReference type="PANTHER" id="PTHR41694">
    <property type="entry name" value="ENDOGENOUS RETROVIRUS GROUP K MEMBER POL PROTEIN"/>
    <property type="match status" value="1"/>
</dbReference>
<dbReference type="InterPro" id="IPR000477">
    <property type="entry name" value="RT_dom"/>
</dbReference>
<accession>Q8JAI0</accession>
<dbReference type="Gene3D" id="2.40.70.10">
    <property type="entry name" value="Acid Proteases"/>
    <property type="match status" value="1"/>
</dbReference>
<evidence type="ECO:0000256" key="16">
    <source>
        <dbReference type="ARBA" id="ARBA00023195"/>
    </source>
</evidence>
<dbReference type="InterPro" id="IPR043502">
    <property type="entry name" value="DNA/RNA_pol_sf"/>
</dbReference>
<feature type="domain" description="Reverse transcriptase" evidence="26">
    <location>
        <begin position="203"/>
        <end position="393"/>
    </location>
</feature>
<keyword evidence="17" id="KW-0511">Multifunctional enzyme</keyword>
<dbReference type="Pfam" id="PF00665">
    <property type="entry name" value="rve"/>
    <property type="match status" value="1"/>
</dbReference>
<evidence type="ECO:0000256" key="6">
    <source>
        <dbReference type="ARBA" id="ARBA00022723"/>
    </source>
</evidence>
<dbReference type="InterPro" id="IPR018061">
    <property type="entry name" value="Retropepsins"/>
</dbReference>
<evidence type="ECO:0000313" key="30">
    <source>
        <dbReference type="EMBL" id="AAM90222.1"/>
    </source>
</evidence>
<feature type="domain" description="RNase H type-1" evidence="27">
    <location>
        <begin position="593"/>
        <end position="716"/>
    </location>
</feature>
<keyword evidence="15" id="KW-0233">DNA recombination</keyword>
<dbReference type="SUPFAM" id="SSF56672">
    <property type="entry name" value="DNA/RNA polymerases"/>
    <property type="match status" value="1"/>
</dbReference>
<dbReference type="Pfam" id="PF02022">
    <property type="entry name" value="Integrase_Zn"/>
    <property type="match status" value="1"/>
</dbReference>
<evidence type="ECO:0000256" key="5">
    <source>
        <dbReference type="ARBA" id="ARBA00022722"/>
    </source>
</evidence>
<evidence type="ECO:0000259" key="24">
    <source>
        <dbReference type="PROSITE" id="PS50175"/>
    </source>
</evidence>
<dbReference type="Pfam" id="PF06817">
    <property type="entry name" value="RVT_thumb"/>
    <property type="match status" value="1"/>
</dbReference>
<keyword evidence="8" id="KW-0255">Endonuclease</keyword>
<dbReference type="GO" id="GO:0004533">
    <property type="term" value="F:exoribonuclease H activity"/>
    <property type="evidence" value="ECO:0007669"/>
    <property type="project" value="UniProtKB-EC"/>
</dbReference>
<dbReference type="Pfam" id="PF00078">
    <property type="entry name" value="RVT_1"/>
    <property type="match status" value="1"/>
</dbReference>
<evidence type="ECO:0000256" key="13">
    <source>
        <dbReference type="ARBA" id="ARBA00022918"/>
    </source>
</evidence>
<dbReference type="InterPro" id="IPR010659">
    <property type="entry name" value="RVT_connect"/>
</dbReference>
<dbReference type="Gene3D" id="3.10.10.10">
    <property type="entry name" value="HIV Type 1 Reverse Transcriptase, subunit A, domain 1"/>
    <property type="match status" value="1"/>
</dbReference>
<dbReference type="GO" id="GO:0044826">
    <property type="term" value="P:viral genome integration into host DNA"/>
    <property type="evidence" value="ECO:0007669"/>
    <property type="project" value="UniProtKB-KW"/>
</dbReference>
<evidence type="ECO:0000256" key="10">
    <source>
        <dbReference type="ARBA" id="ARBA00022801"/>
    </source>
</evidence>
<evidence type="ECO:0000256" key="15">
    <source>
        <dbReference type="ARBA" id="ARBA00023172"/>
    </source>
</evidence>
<feature type="domain" description="Integrase catalytic" evidence="28">
    <location>
        <begin position="764"/>
        <end position="923"/>
    </location>
</feature>
<evidence type="ECO:0000256" key="4">
    <source>
        <dbReference type="ARBA" id="ARBA00022695"/>
    </source>
</evidence>
<evidence type="ECO:0000256" key="11">
    <source>
        <dbReference type="ARBA" id="ARBA00022833"/>
    </source>
</evidence>
<keyword evidence="13" id="KW-0695">RNA-directed DNA polymerase</keyword>
<dbReference type="PROSITE" id="PS50879">
    <property type="entry name" value="RNASE_H_1"/>
    <property type="match status" value="1"/>
</dbReference>
<evidence type="ECO:0000256" key="1">
    <source>
        <dbReference type="ARBA" id="ARBA00000379"/>
    </source>
</evidence>
<keyword evidence="6" id="KW-0479">Metal-binding</keyword>
<organism evidence="30 31">
    <name type="scientific">Simian immunodeficiency virus</name>
    <name type="common">SIV</name>
    <dbReference type="NCBI Taxonomy" id="11723"/>
    <lineage>
        <taxon>Viruses</taxon>
        <taxon>Riboviria</taxon>
        <taxon>Pararnavirae</taxon>
        <taxon>Artverviricota</taxon>
        <taxon>Revtraviricetes</taxon>
        <taxon>Ortervirales</taxon>
        <taxon>Retroviridae</taxon>
        <taxon>Orthoretrovirinae</taxon>
        <taxon>Lentivirus</taxon>
        <taxon>Lentivirus simimdef</taxon>
    </lineage>
</organism>
<evidence type="ECO:0000259" key="25">
    <source>
        <dbReference type="PROSITE" id="PS50876"/>
    </source>
</evidence>
<dbReference type="Gene3D" id="3.30.420.10">
    <property type="entry name" value="Ribonuclease H-like superfamily/Ribonuclease H"/>
    <property type="match status" value="2"/>
</dbReference>
<evidence type="ECO:0000256" key="17">
    <source>
        <dbReference type="ARBA" id="ARBA00023268"/>
    </source>
</evidence>
<feature type="non-terminal residue" evidence="30">
    <location>
        <position position="1"/>
    </location>
</feature>
<evidence type="ECO:0000256" key="20">
    <source>
        <dbReference type="PROSITE-ProRule" id="PRU00450"/>
    </source>
</evidence>
<evidence type="ECO:0000256" key="19">
    <source>
        <dbReference type="ARBA" id="ARBA00023415"/>
    </source>
</evidence>
<sequence length="1016" mass="114390">FFRPWPGATSPQELSSNFPAAISPGGGGGTPAAQPVSAGGGAPEQGAEGRKEEHSLSLPVISLWGRPMREVSMGGQVVSMLLDTGADDTIVQESAIELDTPWTPKTVGGIGGLIQVKEHRHVEVIFNEKRIKATVLVGPTPVNILGRNCLSKLGVTLNMVQQKLEPVEVHLKSGKEGPKIKQWPLSKEKIEALTQITQEMLKLGQLEKIGPENPYNSPVFAIKKKDKSQWRMLIDFRKLNEATQDLAEVQLGIPHPAGLEQKEHVTIIDMKDAYYSVPLYEEFRKYTAFSVPSVNNQTPAERYQFKVLPQGWKASPTIFQATVASLLYQIRDQEPDVVIIQYMDDLLIGSDRKLAEHRQVVHKIRNLLTSYNIQTPEAKHQQDYPVRWLGYELHPKGWRLQPVELPDQDIWTVNDIQKLVGKLNWVSQIHPGIRTKQLCRCIRGAKGLTEQVELTEEAQIELAENREILKQSSEGSYYDAEKPLVVEITSLGEQQWGYMFSQDSKMLRSGKFAKTRTAHINSYQQLADAMTKVGRESQVTWGKVPDKFRIPVVKEQWDTWWMNYWQATWIPTIEAVHTPHLLRQWYTLVSEPLENAVTYYVDGAANRTSKLGKAGYVTNTGKYRAIELEGTTNQQAELQAVLLALKEGPPRMNLVTDSQYVMGILQSQPEVSTSPLVEQIIQELLGKEAVYLSWVPAHKGIGGNTEVDKLVSRGIRQVLFMENIEPAVEDHEKYHSNWKYLRDQYKIPALLAKEIVNKCSKCQIHGEPKHGQVNAELGIWQMDCTHLEGKVILVAVHVASGYVWARIIPQETGRQTALKLLELAATWPVTHLHTDNGPNFISKELEAACWWANIQHSTGVPYNPQSQGVVENMNKQLKETIQKIRDEVTYLETAVAQACYIHNFKRKGGIGDMCPTERLVNMIHTELETQHLNTQSSKFQKFRVYYRQGANPHWQGPAVLLWKGEGAVVVQTQAGEIITVPRRKAKIIKPYGEAKAEDVGSAAHTSNDREEGRMAD</sequence>
<dbReference type="InterPro" id="IPR012337">
    <property type="entry name" value="RNaseH-like_sf"/>
</dbReference>
<dbReference type="Pfam" id="PF00552">
    <property type="entry name" value="IN_DBD_C"/>
    <property type="match status" value="1"/>
</dbReference>
<dbReference type="PROSITE" id="PS51027">
    <property type="entry name" value="INTEGRASE_DBD"/>
    <property type="match status" value="1"/>
</dbReference>
<dbReference type="GO" id="GO:0006310">
    <property type="term" value="P:DNA recombination"/>
    <property type="evidence" value="ECO:0007669"/>
    <property type="project" value="UniProtKB-KW"/>
</dbReference>
<dbReference type="InterPro" id="IPR021109">
    <property type="entry name" value="Peptidase_aspartic_dom_sf"/>
</dbReference>
<evidence type="ECO:0000313" key="31">
    <source>
        <dbReference type="Proteomes" id="UP000257913"/>
    </source>
</evidence>
<dbReference type="Gene3D" id="2.30.30.10">
    <property type="entry name" value="Integrase, C-terminal domain superfamily, retroviral"/>
    <property type="match status" value="1"/>
</dbReference>
<evidence type="ECO:0000256" key="7">
    <source>
        <dbReference type="ARBA" id="ARBA00022750"/>
    </source>
</evidence>
<dbReference type="SUPFAM" id="SSF50630">
    <property type="entry name" value="Acid proteases"/>
    <property type="match status" value="1"/>
</dbReference>
<dbReference type="Gene3D" id="3.30.70.270">
    <property type="match status" value="3"/>
</dbReference>
<dbReference type="GO" id="GO:0035613">
    <property type="term" value="F:RNA stem-loop binding"/>
    <property type="evidence" value="ECO:0007669"/>
    <property type="project" value="TreeGrafter"/>
</dbReference>
<dbReference type="PANTHER" id="PTHR41694:SF3">
    <property type="entry name" value="RNA-DIRECTED DNA POLYMERASE-RELATED"/>
    <property type="match status" value="1"/>
</dbReference>
<dbReference type="Gene3D" id="1.10.10.200">
    <property type="match status" value="1"/>
</dbReference>
<dbReference type="PROSITE" id="PS50876">
    <property type="entry name" value="ZF_INTEGRASE"/>
    <property type="match status" value="1"/>
</dbReference>
<evidence type="ECO:0000256" key="14">
    <source>
        <dbReference type="ARBA" id="ARBA00023125"/>
    </source>
</evidence>
<dbReference type="SUPFAM" id="SSF53098">
    <property type="entry name" value="Ribonuclease H-like"/>
    <property type="match status" value="2"/>
</dbReference>
<keyword evidence="18" id="KW-1160">Virus entry into host cell</keyword>
<feature type="region of interest" description="Disordered" evidence="23">
    <location>
        <begin position="1"/>
        <end position="54"/>
    </location>
</feature>
<feature type="compositionally biased region" description="Polar residues" evidence="23">
    <location>
        <begin position="9"/>
        <end position="18"/>
    </location>
</feature>
<organismHost>
    <name type="scientific">Cercopithecidae</name>
    <name type="common">Old World monkeys</name>
    <dbReference type="NCBI Taxonomy" id="9527"/>
</organismHost>
<comment type="similarity">
    <text evidence="22">Belongs to the retroviral Pol polyprotein family.</text>
</comment>